<feature type="transmembrane region" description="Helical" evidence="3">
    <location>
        <begin position="98"/>
        <end position="117"/>
    </location>
</feature>
<keyword evidence="3" id="KW-1133">Transmembrane helix</keyword>
<feature type="transmembrane region" description="Helical" evidence="3">
    <location>
        <begin position="137"/>
        <end position="154"/>
    </location>
</feature>
<dbReference type="Pfam" id="PF13347">
    <property type="entry name" value="MFS_2"/>
    <property type="match status" value="1"/>
</dbReference>
<feature type="transmembrane region" description="Helical" evidence="3">
    <location>
        <begin position="68"/>
        <end position="86"/>
    </location>
</feature>
<accession>C3ZBD9</accession>
<sequence>MEGNTDQYASLPEYSPSRAFKKDRPSTAEKVCYGIGALSYMTTRHVLNFYLNYFLVTVAQGINLVCLYIYRILGCTLATVLLYMLLWYVPDVTPGLKIAYFVALFIMESVLESGLTLAHKTLVMHISDDCSDRESAIAFRSAAGLIGLVLGVAIEGQVVAAFGGSLSGTCNHGNDTINGTGSNYTITPQTGKQEAGYLVAAGIICLLALIFITVTLTMVKERTVLLFLALYDIYRMMLSDVSDLLKLQTGRSYDTVLHGVFITSQRITGAIGFGAISAALEWVSVY</sequence>
<gene>
    <name evidence="4" type="ORF">BRAFLDRAFT_65015</name>
</gene>
<dbReference type="GO" id="GO:0008643">
    <property type="term" value="P:carbohydrate transport"/>
    <property type="evidence" value="ECO:0007669"/>
    <property type="project" value="InterPro"/>
</dbReference>
<protein>
    <submittedName>
        <fullName evidence="4">Uncharacterized protein</fullName>
    </submittedName>
</protein>
<evidence type="ECO:0000256" key="3">
    <source>
        <dbReference type="SAM" id="Phobius"/>
    </source>
</evidence>
<name>C3ZBD9_BRAFL</name>
<dbReference type="GO" id="GO:0015293">
    <property type="term" value="F:symporter activity"/>
    <property type="evidence" value="ECO:0007669"/>
    <property type="project" value="InterPro"/>
</dbReference>
<feature type="transmembrane region" description="Helical" evidence="3">
    <location>
        <begin position="197"/>
        <end position="219"/>
    </location>
</feature>
<dbReference type="EMBL" id="GG666603">
    <property type="protein sequence ID" value="EEN50176.1"/>
    <property type="molecule type" value="Genomic_DNA"/>
</dbReference>
<dbReference type="PANTHER" id="PTHR11328">
    <property type="entry name" value="MAJOR FACILITATOR SUPERFAMILY DOMAIN-CONTAINING PROTEIN"/>
    <property type="match status" value="1"/>
</dbReference>
<comment type="similarity">
    <text evidence="1">Belongs to the major facilitator superfamily.</text>
</comment>
<dbReference type="GO" id="GO:0016020">
    <property type="term" value="C:membrane"/>
    <property type="evidence" value="ECO:0007669"/>
    <property type="project" value="InterPro"/>
</dbReference>
<dbReference type="InterPro" id="IPR039672">
    <property type="entry name" value="MFS_2"/>
</dbReference>
<keyword evidence="3" id="KW-0472">Membrane</keyword>
<evidence type="ECO:0000256" key="1">
    <source>
        <dbReference type="ARBA" id="ARBA00008335"/>
    </source>
</evidence>
<dbReference type="InParanoid" id="C3ZBD9"/>
<keyword evidence="3" id="KW-0812">Transmembrane</keyword>
<dbReference type="PANTHER" id="PTHR11328:SF24">
    <property type="entry name" value="MAJOR FACILITATOR SUPERFAMILY (MFS) PROFILE DOMAIN-CONTAINING PROTEIN"/>
    <property type="match status" value="1"/>
</dbReference>
<proteinExistence type="inferred from homology"/>
<feature type="region of interest" description="Disordered" evidence="2">
    <location>
        <begin position="1"/>
        <end position="22"/>
    </location>
</feature>
<evidence type="ECO:0000256" key="2">
    <source>
        <dbReference type="SAM" id="MobiDB-lite"/>
    </source>
</evidence>
<evidence type="ECO:0000313" key="4">
    <source>
        <dbReference type="EMBL" id="EEN50176.1"/>
    </source>
</evidence>
<reference evidence="4" key="1">
    <citation type="journal article" date="2008" name="Nature">
        <title>The amphioxus genome and the evolution of the chordate karyotype.</title>
        <authorList>
            <consortium name="US DOE Joint Genome Institute (JGI-PGF)"/>
            <person name="Putnam N.H."/>
            <person name="Butts T."/>
            <person name="Ferrier D.E.K."/>
            <person name="Furlong R.F."/>
            <person name="Hellsten U."/>
            <person name="Kawashima T."/>
            <person name="Robinson-Rechavi M."/>
            <person name="Shoguchi E."/>
            <person name="Terry A."/>
            <person name="Yu J.-K."/>
            <person name="Benito-Gutierrez E.L."/>
            <person name="Dubchak I."/>
            <person name="Garcia-Fernandez J."/>
            <person name="Gibson-Brown J.J."/>
            <person name="Grigoriev I.V."/>
            <person name="Horton A.C."/>
            <person name="de Jong P.J."/>
            <person name="Jurka J."/>
            <person name="Kapitonov V.V."/>
            <person name="Kohara Y."/>
            <person name="Kuroki Y."/>
            <person name="Lindquist E."/>
            <person name="Lucas S."/>
            <person name="Osoegawa K."/>
            <person name="Pennacchio L.A."/>
            <person name="Salamov A.A."/>
            <person name="Satou Y."/>
            <person name="Sauka-Spengler T."/>
            <person name="Schmutz J."/>
            <person name="Shin-I T."/>
            <person name="Toyoda A."/>
            <person name="Bronner-Fraser M."/>
            <person name="Fujiyama A."/>
            <person name="Holland L.Z."/>
            <person name="Holland P.W.H."/>
            <person name="Satoh N."/>
            <person name="Rokhsar D.S."/>
        </authorList>
    </citation>
    <scope>NUCLEOTIDE SEQUENCE [LARGE SCALE GENOMIC DNA]</scope>
    <source>
        <strain evidence="4">S238N-H82</strain>
        <tissue evidence="4">Testes</tissue>
    </source>
</reference>
<dbReference type="AlphaFoldDB" id="C3ZBD9"/>
<organism>
    <name type="scientific">Branchiostoma floridae</name>
    <name type="common">Florida lancelet</name>
    <name type="synonym">Amphioxus</name>
    <dbReference type="NCBI Taxonomy" id="7739"/>
    <lineage>
        <taxon>Eukaryota</taxon>
        <taxon>Metazoa</taxon>
        <taxon>Chordata</taxon>
        <taxon>Cephalochordata</taxon>
        <taxon>Leptocardii</taxon>
        <taxon>Amphioxiformes</taxon>
        <taxon>Branchiostomatidae</taxon>
        <taxon>Branchiostoma</taxon>
    </lineage>
</organism>